<proteinExistence type="predicted"/>
<evidence type="ECO:0000256" key="2">
    <source>
        <dbReference type="SAM" id="SignalP"/>
    </source>
</evidence>
<protein>
    <submittedName>
        <fullName evidence="3">Uncharacterized protein</fullName>
    </submittedName>
</protein>
<evidence type="ECO:0000313" key="3">
    <source>
        <dbReference type="EMBL" id="KOF78852.1"/>
    </source>
</evidence>
<accession>A0A0L8GPQ9</accession>
<feature type="compositionally biased region" description="Basic residues" evidence="1">
    <location>
        <begin position="42"/>
        <end position="57"/>
    </location>
</feature>
<keyword evidence="2" id="KW-0732">Signal</keyword>
<evidence type="ECO:0000256" key="1">
    <source>
        <dbReference type="SAM" id="MobiDB-lite"/>
    </source>
</evidence>
<name>A0A0L8GPQ9_OCTBM</name>
<feature type="compositionally biased region" description="Polar residues" evidence="1">
    <location>
        <begin position="94"/>
        <end position="105"/>
    </location>
</feature>
<feature type="compositionally biased region" description="Basic and acidic residues" evidence="1">
    <location>
        <begin position="64"/>
        <end position="75"/>
    </location>
</feature>
<feature type="chain" id="PRO_5005583122" evidence="2">
    <location>
        <begin position="21"/>
        <end position="130"/>
    </location>
</feature>
<dbReference type="AlphaFoldDB" id="A0A0L8GPQ9"/>
<gene>
    <name evidence="3" type="ORF">OCBIM_22030211mg</name>
</gene>
<reference evidence="3" key="1">
    <citation type="submission" date="2015-07" db="EMBL/GenBank/DDBJ databases">
        <title>MeaNS - Measles Nucleotide Surveillance Program.</title>
        <authorList>
            <person name="Tran T."/>
            <person name="Druce J."/>
        </authorList>
    </citation>
    <scope>NUCLEOTIDE SEQUENCE</scope>
    <source>
        <strain evidence="3">UCB-OBI-ISO-001</strain>
        <tissue evidence="3">Gonad</tissue>
    </source>
</reference>
<organism evidence="3">
    <name type="scientific">Octopus bimaculoides</name>
    <name type="common">California two-spotted octopus</name>
    <dbReference type="NCBI Taxonomy" id="37653"/>
    <lineage>
        <taxon>Eukaryota</taxon>
        <taxon>Metazoa</taxon>
        <taxon>Spiralia</taxon>
        <taxon>Lophotrochozoa</taxon>
        <taxon>Mollusca</taxon>
        <taxon>Cephalopoda</taxon>
        <taxon>Coleoidea</taxon>
        <taxon>Octopodiformes</taxon>
        <taxon>Octopoda</taxon>
        <taxon>Incirrata</taxon>
        <taxon>Octopodidae</taxon>
        <taxon>Octopus</taxon>
    </lineage>
</organism>
<feature type="region of interest" description="Disordered" evidence="1">
    <location>
        <begin position="42"/>
        <end position="130"/>
    </location>
</feature>
<dbReference type="EMBL" id="KQ420924">
    <property type="protein sequence ID" value="KOF78852.1"/>
    <property type="molecule type" value="Genomic_DNA"/>
</dbReference>
<feature type="signal peptide" evidence="2">
    <location>
        <begin position="1"/>
        <end position="20"/>
    </location>
</feature>
<sequence>MAVIIYCLLLFLRLYSPTKYSVCRGELSGLVLRRGKFLMKEVKKKTKKPNKTKRKRYRVGENTSSDRNKISKANEESVTDAPSEELAAFPGETSAENWRNVSTENIQDEESPHLTDMDSDSLSWNLDPVM</sequence>